<dbReference type="AlphaFoldDB" id="A0A0A9DWV9"/>
<reference evidence="2" key="1">
    <citation type="submission" date="2014-09" db="EMBL/GenBank/DDBJ databases">
        <authorList>
            <person name="Magalhaes I.L.F."/>
            <person name="Oliveira U."/>
            <person name="Santos F.R."/>
            <person name="Vidigal T.H.D.A."/>
            <person name="Brescovit A.D."/>
            <person name="Santos A.J."/>
        </authorList>
    </citation>
    <scope>NUCLEOTIDE SEQUENCE</scope>
    <source>
        <tissue evidence="2">Shoot tissue taken approximately 20 cm above the soil surface</tissue>
    </source>
</reference>
<evidence type="ECO:0000313" key="2">
    <source>
        <dbReference type="EMBL" id="JAD91173.1"/>
    </source>
</evidence>
<organism evidence="2">
    <name type="scientific">Arundo donax</name>
    <name type="common">Giant reed</name>
    <name type="synonym">Donax arundinaceus</name>
    <dbReference type="NCBI Taxonomy" id="35708"/>
    <lineage>
        <taxon>Eukaryota</taxon>
        <taxon>Viridiplantae</taxon>
        <taxon>Streptophyta</taxon>
        <taxon>Embryophyta</taxon>
        <taxon>Tracheophyta</taxon>
        <taxon>Spermatophyta</taxon>
        <taxon>Magnoliopsida</taxon>
        <taxon>Liliopsida</taxon>
        <taxon>Poales</taxon>
        <taxon>Poaceae</taxon>
        <taxon>PACMAD clade</taxon>
        <taxon>Arundinoideae</taxon>
        <taxon>Arundineae</taxon>
        <taxon>Arundo</taxon>
    </lineage>
</organism>
<proteinExistence type="predicted"/>
<accession>A0A0A9DWV9</accession>
<evidence type="ECO:0000256" key="1">
    <source>
        <dbReference type="SAM" id="SignalP"/>
    </source>
</evidence>
<protein>
    <submittedName>
        <fullName evidence="2">Uncharacterized protein</fullName>
    </submittedName>
</protein>
<sequence>MLSRCHVLCLAFLFNRGASRDELDKATCFVGTLGTVELVIFILGGDFTAEFTNESDTAFLLSSLGPDNLS</sequence>
<reference evidence="2" key="2">
    <citation type="journal article" date="2015" name="Data Brief">
        <title>Shoot transcriptome of the giant reed, Arundo donax.</title>
        <authorList>
            <person name="Barrero R.A."/>
            <person name="Guerrero F.D."/>
            <person name="Moolhuijzen P."/>
            <person name="Goolsby J.A."/>
            <person name="Tidwell J."/>
            <person name="Bellgard S.E."/>
            <person name="Bellgard M.I."/>
        </authorList>
    </citation>
    <scope>NUCLEOTIDE SEQUENCE</scope>
    <source>
        <tissue evidence="2">Shoot tissue taken approximately 20 cm above the soil surface</tissue>
    </source>
</reference>
<feature type="chain" id="PRO_5002061629" evidence="1">
    <location>
        <begin position="21"/>
        <end position="70"/>
    </location>
</feature>
<name>A0A0A9DWV9_ARUDO</name>
<dbReference type="EMBL" id="GBRH01206722">
    <property type="protein sequence ID" value="JAD91173.1"/>
    <property type="molecule type" value="Transcribed_RNA"/>
</dbReference>
<feature type="signal peptide" evidence="1">
    <location>
        <begin position="1"/>
        <end position="20"/>
    </location>
</feature>
<keyword evidence="1" id="KW-0732">Signal</keyword>